<organism evidence="1 2">
    <name type="scientific">Jimgerdemannia flammicorona</name>
    <dbReference type="NCBI Taxonomy" id="994334"/>
    <lineage>
        <taxon>Eukaryota</taxon>
        <taxon>Fungi</taxon>
        <taxon>Fungi incertae sedis</taxon>
        <taxon>Mucoromycota</taxon>
        <taxon>Mucoromycotina</taxon>
        <taxon>Endogonomycetes</taxon>
        <taxon>Endogonales</taxon>
        <taxon>Endogonaceae</taxon>
        <taxon>Jimgerdemannia</taxon>
    </lineage>
</organism>
<evidence type="ECO:0000313" key="1">
    <source>
        <dbReference type="EMBL" id="RUS28976.1"/>
    </source>
</evidence>
<name>A0A433QGP7_9FUNG</name>
<protein>
    <submittedName>
        <fullName evidence="1">Uncharacterized protein</fullName>
    </submittedName>
</protein>
<proteinExistence type="predicted"/>
<dbReference type="AlphaFoldDB" id="A0A433QGP7"/>
<keyword evidence="2" id="KW-1185">Reference proteome</keyword>
<reference evidence="1 2" key="1">
    <citation type="journal article" date="2018" name="New Phytol.">
        <title>Phylogenomics of Endogonaceae and evolution of mycorrhizas within Mucoromycota.</title>
        <authorList>
            <person name="Chang Y."/>
            <person name="Desiro A."/>
            <person name="Na H."/>
            <person name="Sandor L."/>
            <person name="Lipzen A."/>
            <person name="Clum A."/>
            <person name="Barry K."/>
            <person name="Grigoriev I.V."/>
            <person name="Martin F.M."/>
            <person name="Stajich J.E."/>
            <person name="Smith M.E."/>
            <person name="Bonito G."/>
            <person name="Spatafora J.W."/>
        </authorList>
    </citation>
    <scope>NUCLEOTIDE SEQUENCE [LARGE SCALE GENOMIC DNA]</scope>
    <source>
        <strain evidence="1 2">AD002</strain>
    </source>
</reference>
<gene>
    <name evidence="1" type="ORF">BC938DRAFT_481219</name>
</gene>
<dbReference type="Proteomes" id="UP000274822">
    <property type="component" value="Unassembled WGS sequence"/>
</dbReference>
<accession>A0A433QGP7</accession>
<dbReference type="EMBL" id="RBNJ01005833">
    <property type="protein sequence ID" value="RUS28976.1"/>
    <property type="molecule type" value="Genomic_DNA"/>
</dbReference>
<sequence>MCKSKDRHFSYLFNYSLFFSTNLSFSRHNVTEPTKLKRTKQTPSIIYWQRNAWRNDLAQKNFGLCGMLGVSVLKISAFQTSRFPWKISITPRTFA</sequence>
<comment type="caution">
    <text evidence="1">The sequence shown here is derived from an EMBL/GenBank/DDBJ whole genome shotgun (WGS) entry which is preliminary data.</text>
</comment>
<evidence type="ECO:0000313" key="2">
    <source>
        <dbReference type="Proteomes" id="UP000274822"/>
    </source>
</evidence>